<feature type="transmembrane region" description="Helical" evidence="7">
    <location>
        <begin position="375"/>
        <end position="395"/>
    </location>
</feature>
<evidence type="ECO:0000313" key="9">
    <source>
        <dbReference type="Proteomes" id="UP000009097"/>
    </source>
</evidence>
<evidence type="ECO:0000256" key="3">
    <source>
        <dbReference type="ARBA" id="ARBA00022692"/>
    </source>
</evidence>
<evidence type="ECO:0008006" key="10">
    <source>
        <dbReference type="Google" id="ProtNLM"/>
    </source>
</evidence>
<evidence type="ECO:0000256" key="6">
    <source>
        <dbReference type="SAM" id="MobiDB-lite"/>
    </source>
</evidence>
<dbReference type="RefSeq" id="XP_018241078.1">
    <property type="nucleotide sequence ID" value="XM_018399274.1"/>
</dbReference>
<dbReference type="Gene3D" id="1.20.1740.10">
    <property type="entry name" value="Amino acid/polyamine transporter I"/>
    <property type="match status" value="1"/>
</dbReference>
<reference evidence="8" key="2">
    <citation type="journal article" date="2010" name="Nature">
        <title>Comparative genomics reveals mobile pathogenicity chromosomes in Fusarium.</title>
        <authorList>
            <person name="Ma L.J."/>
            <person name="van der Does H.C."/>
            <person name="Borkovich K.A."/>
            <person name="Coleman J.J."/>
            <person name="Daboussi M.J."/>
            <person name="Di Pietro A."/>
            <person name="Dufresne M."/>
            <person name="Freitag M."/>
            <person name="Grabherr M."/>
            <person name="Henrissat B."/>
            <person name="Houterman P.M."/>
            <person name="Kang S."/>
            <person name="Shim W.B."/>
            <person name="Woloshuk C."/>
            <person name="Xie X."/>
            <person name="Xu J.R."/>
            <person name="Antoniw J."/>
            <person name="Baker S.E."/>
            <person name="Bluhm B.H."/>
            <person name="Breakspear A."/>
            <person name="Brown D.W."/>
            <person name="Butchko R.A."/>
            <person name="Chapman S."/>
            <person name="Coulson R."/>
            <person name="Coutinho P.M."/>
            <person name="Danchin E.G."/>
            <person name="Diener A."/>
            <person name="Gale L.R."/>
            <person name="Gardiner D.M."/>
            <person name="Goff S."/>
            <person name="Hammond-Kosack K.E."/>
            <person name="Hilburn K."/>
            <person name="Hua-Van A."/>
            <person name="Jonkers W."/>
            <person name="Kazan K."/>
            <person name="Kodira C.D."/>
            <person name="Koehrsen M."/>
            <person name="Kumar L."/>
            <person name="Lee Y.H."/>
            <person name="Li L."/>
            <person name="Manners J.M."/>
            <person name="Miranda-Saavedra D."/>
            <person name="Mukherjee M."/>
            <person name="Park G."/>
            <person name="Park J."/>
            <person name="Park S.Y."/>
            <person name="Proctor R.H."/>
            <person name="Regev A."/>
            <person name="Ruiz-Roldan M.C."/>
            <person name="Sain D."/>
            <person name="Sakthikumar S."/>
            <person name="Sykes S."/>
            <person name="Schwartz D.C."/>
            <person name="Turgeon B.G."/>
            <person name="Wapinski I."/>
            <person name="Yoder O."/>
            <person name="Young S."/>
            <person name="Zeng Q."/>
            <person name="Zhou S."/>
            <person name="Galagan J."/>
            <person name="Cuomo C.A."/>
            <person name="Kistler H.C."/>
            <person name="Rep M."/>
        </authorList>
    </citation>
    <scope>NUCLEOTIDE SEQUENCE [LARGE SCALE GENOMIC DNA]</scope>
    <source>
        <strain evidence="8">4287</strain>
    </source>
</reference>
<feature type="transmembrane region" description="Helical" evidence="7">
    <location>
        <begin position="272"/>
        <end position="293"/>
    </location>
</feature>
<dbReference type="GeneID" id="28959793"/>
<dbReference type="VEuPathDB" id="FungiDB:FOXG_19087"/>
<feature type="transmembrane region" description="Helical" evidence="7">
    <location>
        <begin position="401"/>
        <end position="423"/>
    </location>
</feature>
<dbReference type="PIRSF" id="PIRSF006060">
    <property type="entry name" value="AA_transporter"/>
    <property type="match status" value="1"/>
</dbReference>
<feature type="transmembrane region" description="Helical" evidence="7">
    <location>
        <begin position="435"/>
        <end position="460"/>
    </location>
</feature>
<dbReference type="PANTHER" id="PTHR45649">
    <property type="entry name" value="AMINO-ACID PERMEASE BAT1"/>
    <property type="match status" value="1"/>
</dbReference>
<evidence type="ECO:0000313" key="8">
    <source>
        <dbReference type="EMBL" id="KNB03033.1"/>
    </source>
</evidence>
<dbReference type="Pfam" id="PF13520">
    <property type="entry name" value="AA_permease_2"/>
    <property type="match status" value="1"/>
</dbReference>
<keyword evidence="3 7" id="KW-0812">Transmembrane</keyword>
<feature type="transmembrane region" description="Helical" evidence="7">
    <location>
        <begin position="232"/>
        <end position="252"/>
    </location>
</feature>
<feature type="compositionally biased region" description="Polar residues" evidence="6">
    <location>
        <begin position="1"/>
        <end position="11"/>
    </location>
</feature>
<comment type="subcellular location">
    <subcellularLocation>
        <location evidence="1">Membrane</location>
        <topology evidence="1">Multi-pass membrane protein</topology>
    </subcellularLocation>
</comment>
<feature type="transmembrane region" description="Helical" evidence="7">
    <location>
        <begin position="39"/>
        <end position="63"/>
    </location>
</feature>
<evidence type="ECO:0000256" key="1">
    <source>
        <dbReference type="ARBA" id="ARBA00004141"/>
    </source>
</evidence>
<dbReference type="EMBL" id="DS231701">
    <property type="protein sequence ID" value="KNB03033.1"/>
    <property type="molecule type" value="Genomic_DNA"/>
</dbReference>
<keyword evidence="5 7" id="KW-0472">Membrane</keyword>
<feature type="transmembrane region" description="Helical" evidence="7">
    <location>
        <begin position="320"/>
        <end position="343"/>
    </location>
</feature>
<dbReference type="GO" id="GO:0022857">
    <property type="term" value="F:transmembrane transporter activity"/>
    <property type="evidence" value="ECO:0007669"/>
    <property type="project" value="InterPro"/>
</dbReference>
<proteinExistence type="predicted"/>
<protein>
    <recommendedName>
        <fullName evidence="10">Choline transport protein</fullName>
    </recommendedName>
</protein>
<feature type="transmembrane region" description="Helical" evidence="7">
    <location>
        <begin position="164"/>
        <end position="182"/>
    </location>
</feature>
<sequence length="505" mass="54713">MSVAAQCTSSKHNVKTENDLENHGSYEHGTIEEVMEKPFTIWTAMGLGHSITNTAVGIIVGLANALPFGGPPVLFWGFILMALMGCCIAISLGELASALPHAGGQYFWVGKLGPRSCRRFLSYMVGLISWASGLCVTASVDLVVAQIILGMVASAHPSFIVKPWITFIGYQLVNLLAFGFNFFERCLPWCSKALLIYTPSMIFAIFVSLLAGDSHKQSASTFFVDLKNVSGWPAGVAFLIGFNPSAWSFSCLDSITHLADEIPHPNKNIPKALLCTIAVGFVTGLPIVFALMFSAPDLDTVVVAAVPSLEIFLQLHHSKAAAIALQSLVTASAFGAIIGCHTWQSRMAWAFSRNHGFPFSRYLSQVAGAPFHAPIWSHVWSNVFIVILGCLYLASDLAFNSLVAGGLLFQYISYIACIACLLYHGRSNIAPGPFWFPKLGYVANILTLAWCLTALVFFSFPYYTPVAADEMNYVTVVLGALVVFGIICWFSVGRRSYQLADAGIN</sequence>
<evidence type="ECO:0000256" key="4">
    <source>
        <dbReference type="ARBA" id="ARBA00022989"/>
    </source>
</evidence>
<gene>
    <name evidence="8" type="ORF">FOXG_19087</name>
</gene>
<accession>A0A0J9UW11</accession>
<dbReference type="AlphaFoldDB" id="A0A0J9UW11"/>
<dbReference type="OrthoDB" id="3257095at2759"/>
<feature type="compositionally biased region" description="Basic and acidic residues" evidence="6">
    <location>
        <begin position="14"/>
        <end position="23"/>
    </location>
</feature>
<organism evidence="8 9">
    <name type="scientific">Fusarium oxysporum f. sp. lycopersici (strain 4287 / CBS 123668 / FGSC 9935 / NRRL 34936)</name>
    <name type="common">Fusarium vascular wilt of tomato</name>
    <dbReference type="NCBI Taxonomy" id="426428"/>
    <lineage>
        <taxon>Eukaryota</taxon>
        <taxon>Fungi</taxon>
        <taxon>Dikarya</taxon>
        <taxon>Ascomycota</taxon>
        <taxon>Pezizomycotina</taxon>
        <taxon>Sordariomycetes</taxon>
        <taxon>Hypocreomycetidae</taxon>
        <taxon>Hypocreales</taxon>
        <taxon>Nectriaceae</taxon>
        <taxon>Fusarium</taxon>
        <taxon>Fusarium oxysporum species complex</taxon>
    </lineage>
</organism>
<keyword evidence="4 7" id="KW-1133">Transmembrane helix</keyword>
<feature type="transmembrane region" description="Helical" evidence="7">
    <location>
        <begin position="75"/>
        <end position="99"/>
    </location>
</feature>
<dbReference type="InterPro" id="IPR002293">
    <property type="entry name" value="AA/rel_permease1"/>
</dbReference>
<feature type="transmembrane region" description="Helical" evidence="7">
    <location>
        <begin position="194"/>
        <end position="212"/>
    </location>
</feature>
<dbReference type="PANTHER" id="PTHR45649:SF7">
    <property type="entry name" value="CHOLINE TRANSPORT PROTEIN"/>
    <property type="match status" value="1"/>
</dbReference>
<keyword evidence="2" id="KW-0813">Transport</keyword>
<feature type="region of interest" description="Disordered" evidence="6">
    <location>
        <begin position="1"/>
        <end position="23"/>
    </location>
</feature>
<feature type="transmembrane region" description="Helical" evidence="7">
    <location>
        <begin position="472"/>
        <end position="492"/>
    </location>
</feature>
<name>A0A0J9UW11_FUSO4</name>
<dbReference type="KEGG" id="fox:FOXG_19087"/>
<evidence type="ECO:0000256" key="5">
    <source>
        <dbReference type="ARBA" id="ARBA00023136"/>
    </source>
</evidence>
<evidence type="ECO:0000256" key="7">
    <source>
        <dbReference type="SAM" id="Phobius"/>
    </source>
</evidence>
<evidence type="ECO:0000256" key="2">
    <source>
        <dbReference type="ARBA" id="ARBA00022448"/>
    </source>
</evidence>
<dbReference type="GO" id="GO:0016020">
    <property type="term" value="C:membrane"/>
    <property type="evidence" value="ECO:0007669"/>
    <property type="project" value="UniProtKB-SubCell"/>
</dbReference>
<feature type="transmembrane region" description="Helical" evidence="7">
    <location>
        <begin position="120"/>
        <end position="152"/>
    </location>
</feature>
<reference evidence="8" key="1">
    <citation type="submission" date="2007-04" db="EMBL/GenBank/DDBJ databases">
        <authorList>
            <consortium name="The Broad Institute Genome Sequencing Platform"/>
            <person name="Birren B."/>
            <person name="Lander E."/>
            <person name="Galagan J."/>
            <person name="Nusbaum C."/>
            <person name="Devon K."/>
            <person name="Ma L.-J."/>
            <person name="Jaffe D."/>
            <person name="Butler J."/>
            <person name="Alvarez P."/>
            <person name="Gnerre S."/>
            <person name="Grabherr M."/>
            <person name="Kleber M."/>
            <person name="Mauceli E."/>
            <person name="Brockman W."/>
            <person name="MacCallum I.A."/>
            <person name="Young S."/>
            <person name="LaButti K."/>
            <person name="DeCaprio D."/>
            <person name="Crawford M."/>
            <person name="Koehrsen M."/>
            <person name="Engels R."/>
            <person name="Montgomery P."/>
            <person name="Pearson M."/>
            <person name="Howarth C."/>
            <person name="Larson L."/>
            <person name="White J."/>
            <person name="O'Leary S."/>
            <person name="Kodira C."/>
            <person name="Zeng Q."/>
            <person name="Yandava C."/>
            <person name="Alvarado L."/>
            <person name="Kistler C."/>
            <person name="Shim W.-B."/>
            <person name="Kang S."/>
            <person name="Woloshuk C."/>
        </authorList>
    </citation>
    <scope>NUCLEOTIDE SEQUENCE</scope>
    <source>
        <strain evidence="8">4287</strain>
    </source>
</reference>
<dbReference type="Proteomes" id="UP000009097">
    <property type="component" value="Unassembled WGS sequence"/>
</dbReference>